<feature type="domain" description="HAT C-terminal dimerisation" evidence="1">
    <location>
        <begin position="12"/>
        <end position="65"/>
    </location>
</feature>
<accession>A0A820BTF1</accession>
<dbReference type="Pfam" id="PF05699">
    <property type="entry name" value="Dimer_Tnp_hAT"/>
    <property type="match status" value="1"/>
</dbReference>
<dbReference type="InterPro" id="IPR012337">
    <property type="entry name" value="RNaseH-like_sf"/>
</dbReference>
<gene>
    <name evidence="2" type="ORF">FNK824_LOCUS36784</name>
</gene>
<evidence type="ECO:0000313" key="3">
    <source>
        <dbReference type="Proteomes" id="UP000663874"/>
    </source>
</evidence>
<sequence>MMTKVLAIFIKKNHFPYLHRLALKVLCVPATTAPVERVFSQSGLPMRPHRSRLSKDMLSKLTFVK</sequence>
<feature type="non-terminal residue" evidence="2">
    <location>
        <position position="65"/>
    </location>
</feature>
<dbReference type="SUPFAM" id="SSF53098">
    <property type="entry name" value="Ribonuclease H-like"/>
    <property type="match status" value="1"/>
</dbReference>
<name>A0A820BTF1_9BILA</name>
<organism evidence="2 3">
    <name type="scientific">Rotaria sordida</name>
    <dbReference type="NCBI Taxonomy" id="392033"/>
    <lineage>
        <taxon>Eukaryota</taxon>
        <taxon>Metazoa</taxon>
        <taxon>Spiralia</taxon>
        <taxon>Gnathifera</taxon>
        <taxon>Rotifera</taxon>
        <taxon>Eurotatoria</taxon>
        <taxon>Bdelloidea</taxon>
        <taxon>Philodinida</taxon>
        <taxon>Philodinidae</taxon>
        <taxon>Rotaria</taxon>
    </lineage>
</organism>
<protein>
    <recommendedName>
        <fullName evidence="1">HAT C-terminal dimerisation domain-containing protein</fullName>
    </recommendedName>
</protein>
<dbReference type="EMBL" id="CAJOBE010017464">
    <property type="protein sequence ID" value="CAF4211288.1"/>
    <property type="molecule type" value="Genomic_DNA"/>
</dbReference>
<evidence type="ECO:0000313" key="2">
    <source>
        <dbReference type="EMBL" id="CAF4211288.1"/>
    </source>
</evidence>
<dbReference type="Proteomes" id="UP000663874">
    <property type="component" value="Unassembled WGS sequence"/>
</dbReference>
<comment type="caution">
    <text evidence="2">The sequence shown here is derived from an EMBL/GenBank/DDBJ whole genome shotgun (WGS) entry which is preliminary data.</text>
</comment>
<dbReference type="GO" id="GO:0046983">
    <property type="term" value="F:protein dimerization activity"/>
    <property type="evidence" value="ECO:0007669"/>
    <property type="project" value="InterPro"/>
</dbReference>
<dbReference type="InterPro" id="IPR008906">
    <property type="entry name" value="HATC_C_dom"/>
</dbReference>
<dbReference type="AlphaFoldDB" id="A0A820BTF1"/>
<evidence type="ECO:0000259" key="1">
    <source>
        <dbReference type="Pfam" id="PF05699"/>
    </source>
</evidence>
<reference evidence="2" key="1">
    <citation type="submission" date="2021-02" db="EMBL/GenBank/DDBJ databases">
        <authorList>
            <person name="Nowell W R."/>
        </authorList>
    </citation>
    <scope>NUCLEOTIDE SEQUENCE</scope>
</reference>
<proteinExistence type="predicted"/>